<evidence type="ECO:0000256" key="2">
    <source>
        <dbReference type="ARBA" id="ARBA00005887"/>
    </source>
</evidence>
<feature type="non-terminal residue" evidence="10">
    <location>
        <position position="78"/>
    </location>
</feature>
<evidence type="ECO:0000256" key="1">
    <source>
        <dbReference type="ARBA" id="ARBA00004141"/>
    </source>
</evidence>
<accession>W1YJE4</accession>
<dbReference type="GO" id="GO:0005886">
    <property type="term" value="C:plasma membrane"/>
    <property type="evidence" value="ECO:0007669"/>
    <property type="project" value="TreeGrafter"/>
</dbReference>
<gene>
    <name evidence="10" type="ORF">Q604_UNBC03350G0001</name>
</gene>
<dbReference type="Gene3D" id="1.10.3430.10">
    <property type="entry name" value="Ammonium transporter AmtB like domains"/>
    <property type="match status" value="1"/>
</dbReference>
<name>W1YJE4_9ZZZZ</name>
<keyword evidence="4 8" id="KW-0812">Transmembrane</keyword>
<dbReference type="PANTHER" id="PTHR43029">
    <property type="entry name" value="AMMONIUM TRANSPORTER MEP2"/>
    <property type="match status" value="1"/>
</dbReference>
<comment type="subcellular location">
    <subcellularLocation>
        <location evidence="1">Membrane</location>
        <topology evidence="1">Multi-pass membrane protein</topology>
    </subcellularLocation>
</comment>
<feature type="transmembrane region" description="Helical" evidence="8">
    <location>
        <begin position="42"/>
        <end position="62"/>
    </location>
</feature>
<comment type="similarity">
    <text evidence="2">Belongs to the ammonia transporter channel (TC 1.A.11.2) family.</text>
</comment>
<evidence type="ECO:0000259" key="9">
    <source>
        <dbReference type="Pfam" id="PF00909"/>
    </source>
</evidence>
<keyword evidence="3" id="KW-0813">Transport</keyword>
<organism evidence="10">
    <name type="scientific">human gut metagenome</name>
    <dbReference type="NCBI Taxonomy" id="408170"/>
    <lineage>
        <taxon>unclassified sequences</taxon>
        <taxon>metagenomes</taxon>
        <taxon>organismal metagenomes</taxon>
    </lineage>
</organism>
<dbReference type="InterPro" id="IPR029020">
    <property type="entry name" value="Ammonium/urea_transptr"/>
</dbReference>
<protein>
    <submittedName>
        <fullName evidence="10">Amt family ammonia transporter channel</fullName>
    </submittedName>
</protein>
<feature type="domain" description="Ammonium transporter AmtB-like" evidence="9">
    <location>
        <begin position="9"/>
        <end position="73"/>
    </location>
</feature>
<evidence type="ECO:0000256" key="6">
    <source>
        <dbReference type="ARBA" id="ARBA00023136"/>
    </source>
</evidence>
<comment type="caution">
    <text evidence="10">The sequence shown here is derived from an EMBL/GenBank/DDBJ whole genome shotgun (WGS) entry which is preliminary data.</text>
</comment>
<dbReference type="InterPro" id="IPR024041">
    <property type="entry name" value="NH4_transpt_AmtB-like_dom"/>
</dbReference>
<dbReference type="InterPro" id="IPR001905">
    <property type="entry name" value="Ammonium_transpt"/>
</dbReference>
<dbReference type="GO" id="GO:0008519">
    <property type="term" value="F:ammonium channel activity"/>
    <property type="evidence" value="ECO:0007669"/>
    <property type="project" value="InterPro"/>
</dbReference>
<evidence type="ECO:0000256" key="5">
    <source>
        <dbReference type="ARBA" id="ARBA00022989"/>
    </source>
</evidence>
<sequence>MALDTAATAWMLVSASLVLLMTVPALALFYGGMSQSKSVLNMMMMSFGATAVVGVVYVLYGWSMSYGGTDLAGLIANP</sequence>
<dbReference type="SUPFAM" id="SSF111352">
    <property type="entry name" value="Ammonium transporter"/>
    <property type="match status" value="1"/>
</dbReference>
<proteinExistence type="inferred from homology"/>
<evidence type="ECO:0000313" key="10">
    <source>
        <dbReference type="EMBL" id="ETJ42673.1"/>
    </source>
</evidence>
<keyword evidence="7" id="KW-0924">Ammonia transport</keyword>
<dbReference type="PANTHER" id="PTHR43029:SF10">
    <property type="entry name" value="AMMONIUM TRANSPORTER MEP2"/>
    <property type="match status" value="1"/>
</dbReference>
<evidence type="ECO:0000256" key="4">
    <source>
        <dbReference type="ARBA" id="ARBA00022692"/>
    </source>
</evidence>
<evidence type="ECO:0000256" key="7">
    <source>
        <dbReference type="ARBA" id="ARBA00023177"/>
    </source>
</evidence>
<reference evidence="10" key="1">
    <citation type="submission" date="2013-12" db="EMBL/GenBank/DDBJ databases">
        <title>A Varibaculum cambriense genome reconstructed from a premature infant gut community with otherwise low bacterial novelty that shifts toward anaerobic metabolism during the third week of life.</title>
        <authorList>
            <person name="Brown C.T."/>
            <person name="Sharon I."/>
            <person name="Thomas B.C."/>
            <person name="Castelle C.J."/>
            <person name="Morowitz M.J."/>
            <person name="Banfield J.F."/>
        </authorList>
    </citation>
    <scope>NUCLEOTIDE SEQUENCE</scope>
</reference>
<dbReference type="Pfam" id="PF00909">
    <property type="entry name" value="Ammonium_transp"/>
    <property type="match status" value="1"/>
</dbReference>
<keyword evidence="6 8" id="KW-0472">Membrane</keyword>
<evidence type="ECO:0000256" key="8">
    <source>
        <dbReference type="SAM" id="Phobius"/>
    </source>
</evidence>
<evidence type="ECO:0000256" key="3">
    <source>
        <dbReference type="ARBA" id="ARBA00022448"/>
    </source>
</evidence>
<feature type="transmembrane region" description="Helical" evidence="8">
    <location>
        <begin position="6"/>
        <end position="30"/>
    </location>
</feature>
<dbReference type="AlphaFoldDB" id="W1YJE4"/>
<dbReference type="EMBL" id="AZMM01003350">
    <property type="protein sequence ID" value="ETJ42673.1"/>
    <property type="molecule type" value="Genomic_DNA"/>
</dbReference>
<keyword evidence="5 8" id="KW-1133">Transmembrane helix</keyword>